<reference evidence="1" key="1">
    <citation type="submission" date="2020-08" db="EMBL/GenBank/DDBJ databases">
        <title>Multicomponent nature underlies the extraordinary mechanical properties of spider dragline silk.</title>
        <authorList>
            <person name="Kono N."/>
            <person name="Nakamura H."/>
            <person name="Mori M."/>
            <person name="Yoshida Y."/>
            <person name="Ohtoshi R."/>
            <person name="Malay A.D."/>
            <person name="Moran D.A.P."/>
            <person name="Tomita M."/>
            <person name="Numata K."/>
            <person name="Arakawa K."/>
        </authorList>
    </citation>
    <scope>NUCLEOTIDE SEQUENCE</scope>
</reference>
<evidence type="ECO:0000313" key="2">
    <source>
        <dbReference type="Proteomes" id="UP000887159"/>
    </source>
</evidence>
<gene>
    <name evidence="1" type="ORF">TNCV_2180511</name>
</gene>
<organism evidence="1 2">
    <name type="scientific">Trichonephila clavipes</name>
    <name type="common">Golden silk orbweaver</name>
    <name type="synonym">Nephila clavipes</name>
    <dbReference type="NCBI Taxonomy" id="2585209"/>
    <lineage>
        <taxon>Eukaryota</taxon>
        <taxon>Metazoa</taxon>
        <taxon>Ecdysozoa</taxon>
        <taxon>Arthropoda</taxon>
        <taxon>Chelicerata</taxon>
        <taxon>Arachnida</taxon>
        <taxon>Araneae</taxon>
        <taxon>Araneomorphae</taxon>
        <taxon>Entelegynae</taxon>
        <taxon>Araneoidea</taxon>
        <taxon>Nephilidae</taxon>
        <taxon>Trichonephila</taxon>
    </lineage>
</organism>
<dbReference type="Proteomes" id="UP000887159">
    <property type="component" value="Unassembled WGS sequence"/>
</dbReference>
<comment type="caution">
    <text evidence="1">The sequence shown here is derived from an EMBL/GenBank/DDBJ whole genome shotgun (WGS) entry which is preliminary data.</text>
</comment>
<keyword evidence="2" id="KW-1185">Reference proteome</keyword>
<accession>A0A8X6VUR7</accession>
<name>A0A8X6VUR7_TRICX</name>
<sequence length="171" mass="19356">MGAQILRNQYPKQPPMAVITSLIRLDTESNRYWMAFTGTYAHGTSTRCHSSSTVVTNVCKRASCSVTMDQTFSIGERSGERAGQRTTEHFPYQGRTRKVAARSIRATRVTCLFSQMLVIRGRRDPARLSLLSSRTHRFHILLTVIGSRPTRTAIMRYDKPHKPGYALIQPL</sequence>
<evidence type="ECO:0000313" key="1">
    <source>
        <dbReference type="EMBL" id="GFY22790.1"/>
    </source>
</evidence>
<proteinExistence type="predicted"/>
<protein>
    <submittedName>
        <fullName evidence="1">Uncharacterized protein</fullName>
    </submittedName>
</protein>
<dbReference type="AlphaFoldDB" id="A0A8X6VUR7"/>
<dbReference type="EMBL" id="BMAU01021361">
    <property type="protein sequence ID" value="GFY22790.1"/>
    <property type="molecule type" value="Genomic_DNA"/>
</dbReference>